<dbReference type="HAMAP" id="MF_00271">
    <property type="entry name" value="ATP_synth_D_arch"/>
    <property type="match status" value="1"/>
</dbReference>
<keyword evidence="2 4" id="KW-0813">Transport</keyword>
<accession>A0AA48HZK9</accession>
<keyword evidence="4" id="KW-0375">Hydrogen ion transport</keyword>
<organism evidence="5">
    <name type="scientific">Candidatus Paraimprobicoccus trichonymphae</name>
    <dbReference type="NCBI Taxonomy" id="3033793"/>
    <lineage>
        <taxon>Bacteria</taxon>
        <taxon>Bacillati</taxon>
        <taxon>Bacillota</taxon>
        <taxon>Clostridia</taxon>
        <taxon>Candidatus Paraimprobicoccus</taxon>
    </lineage>
</organism>
<dbReference type="EMBL" id="AP027925">
    <property type="protein sequence ID" value="BED92661.1"/>
    <property type="molecule type" value="Genomic_DNA"/>
</dbReference>
<reference evidence="5" key="1">
    <citation type="journal article" date="2023" name="ISME J.">
        <title>Emergence of putative energy parasites within Clostridia revealed by genome analysis of a novel endosymbiotic clade.</title>
        <authorList>
            <person name="Takahashi K."/>
            <person name="Kuwahara H."/>
            <person name="Horikawa Y."/>
            <person name="Izawa K."/>
            <person name="Kato D."/>
            <person name="Inagaki T."/>
            <person name="Yuki M."/>
            <person name="Ohkuma M."/>
            <person name="Hongoh Y."/>
        </authorList>
    </citation>
    <scope>NUCLEOTIDE SEQUENCE</scope>
    <source>
        <strain evidence="5">RsTa-C01</strain>
    </source>
</reference>
<evidence type="ECO:0000313" key="5">
    <source>
        <dbReference type="EMBL" id="BED92661.1"/>
    </source>
</evidence>
<protein>
    <recommendedName>
        <fullName evidence="4">V-type ATP synthase subunit D</fullName>
    </recommendedName>
    <alternativeName>
        <fullName evidence="4">V-ATPase subunit D</fullName>
    </alternativeName>
</protein>
<dbReference type="Gene3D" id="1.10.287.3240">
    <property type="match status" value="1"/>
</dbReference>
<comment type="similarity">
    <text evidence="1 4">Belongs to the V-ATPase D subunit family.</text>
</comment>
<dbReference type="GO" id="GO:0005524">
    <property type="term" value="F:ATP binding"/>
    <property type="evidence" value="ECO:0007669"/>
    <property type="project" value="UniProtKB-UniRule"/>
</dbReference>
<dbReference type="Pfam" id="PF01813">
    <property type="entry name" value="ATP-synt_D"/>
    <property type="match status" value="1"/>
</dbReference>
<keyword evidence="3 4" id="KW-0406">Ion transport</keyword>
<dbReference type="InterPro" id="IPR002699">
    <property type="entry name" value="V_ATPase_D"/>
</dbReference>
<dbReference type="PANTHER" id="PTHR11671">
    <property type="entry name" value="V-TYPE ATP SYNTHASE SUBUNIT D"/>
    <property type="match status" value="1"/>
</dbReference>
<comment type="function">
    <text evidence="4">Produces ATP from ADP in the presence of a proton gradient across the membrane.</text>
</comment>
<gene>
    <name evidence="4" type="primary">atpD</name>
    <name evidence="5" type="ORF">RsTaC01_0495</name>
</gene>
<dbReference type="GO" id="GO:0042777">
    <property type="term" value="P:proton motive force-driven plasma membrane ATP synthesis"/>
    <property type="evidence" value="ECO:0007669"/>
    <property type="project" value="UniProtKB-UniRule"/>
</dbReference>
<dbReference type="KEGG" id="ptrh:RsTaC01_0495"/>
<dbReference type="AlphaFoldDB" id="A0AA48HZK9"/>
<keyword evidence="4" id="KW-0066">ATP synthesis</keyword>
<dbReference type="GO" id="GO:0046933">
    <property type="term" value="F:proton-transporting ATP synthase activity, rotational mechanism"/>
    <property type="evidence" value="ECO:0007669"/>
    <property type="project" value="UniProtKB-UniRule"/>
</dbReference>
<name>A0AA48HZK9_9FIRM</name>
<proteinExistence type="inferred from homology"/>
<evidence type="ECO:0000256" key="1">
    <source>
        <dbReference type="ARBA" id="ARBA00005850"/>
    </source>
</evidence>
<dbReference type="Proteomes" id="UP001335720">
    <property type="component" value="Chromosome"/>
</dbReference>
<sequence>MSNQVTPTKGNLLSIKKSLKLAKLGFELMDRKKNILVKEITTLLKKSYNIQRDIDINYRRAYSSLQTANITLGICNELAYVVPIENSINLSHRSVMGIEIPVVSMETPKKDLKVPFGMYNSNSEMDKAYLCFKKVKKFTVQLAEVENSIYLLSIAIKKVKKRANSLKNILIPKFENISNKITKSLEEKEREEFVRLKILKQK</sequence>
<evidence type="ECO:0000256" key="2">
    <source>
        <dbReference type="ARBA" id="ARBA00022448"/>
    </source>
</evidence>
<evidence type="ECO:0000256" key="4">
    <source>
        <dbReference type="HAMAP-Rule" id="MF_00271"/>
    </source>
</evidence>
<dbReference type="GO" id="GO:0046961">
    <property type="term" value="F:proton-transporting ATPase activity, rotational mechanism"/>
    <property type="evidence" value="ECO:0007669"/>
    <property type="project" value="InterPro"/>
</dbReference>
<dbReference type="NCBIfam" id="TIGR00309">
    <property type="entry name" value="V_ATPase_subD"/>
    <property type="match status" value="1"/>
</dbReference>
<evidence type="ECO:0000256" key="3">
    <source>
        <dbReference type="ARBA" id="ARBA00023065"/>
    </source>
</evidence>